<comment type="caution">
    <text evidence="1">The sequence shown here is derived from an EMBL/GenBank/DDBJ whole genome shotgun (WGS) entry which is preliminary data.</text>
</comment>
<evidence type="ECO:0000313" key="2">
    <source>
        <dbReference type="Proteomes" id="UP001054837"/>
    </source>
</evidence>
<organism evidence="1 2">
    <name type="scientific">Caerostris darwini</name>
    <dbReference type="NCBI Taxonomy" id="1538125"/>
    <lineage>
        <taxon>Eukaryota</taxon>
        <taxon>Metazoa</taxon>
        <taxon>Ecdysozoa</taxon>
        <taxon>Arthropoda</taxon>
        <taxon>Chelicerata</taxon>
        <taxon>Arachnida</taxon>
        <taxon>Araneae</taxon>
        <taxon>Araneomorphae</taxon>
        <taxon>Entelegynae</taxon>
        <taxon>Araneoidea</taxon>
        <taxon>Araneidae</taxon>
        <taxon>Caerostris</taxon>
    </lineage>
</organism>
<protein>
    <recommendedName>
        <fullName evidence="3">Cytochrome c biogenesis B</fullName>
    </recommendedName>
</protein>
<keyword evidence="2" id="KW-1185">Reference proteome</keyword>
<reference evidence="1 2" key="1">
    <citation type="submission" date="2021-06" db="EMBL/GenBank/DDBJ databases">
        <title>Caerostris darwini draft genome.</title>
        <authorList>
            <person name="Kono N."/>
            <person name="Arakawa K."/>
        </authorList>
    </citation>
    <scope>NUCLEOTIDE SEQUENCE [LARGE SCALE GENOMIC DNA]</scope>
</reference>
<name>A0AAV4VUD9_9ARAC</name>
<evidence type="ECO:0008006" key="3">
    <source>
        <dbReference type="Google" id="ProtNLM"/>
    </source>
</evidence>
<sequence length="89" mass="10139">MITLNQFFSSTCEPLTQSLVYFSPPHDVTEALPETTFVSFTSGGMSQWRDTPPLHAHALEFRFNTSYILQEKRELITVPFPFHSMGLKG</sequence>
<proteinExistence type="predicted"/>
<gene>
    <name evidence="1" type="ORF">CDAR_66181</name>
</gene>
<dbReference type="AlphaFoldDB" id="A0AAV4VUD9"/>
<dbReference type="EMBL" id="BPLQ01013698">
    <property type="protein sequence ID" value="GIY74091.1"/>
    <property type="molecule type" value="Genomic_DNA"/>
</dbReference>
<dbReference type="Proteomes" id="UP001054837">
    <property type="component" value="Unassembled WGS sequence"/>
</dbReference>
<accession>A0AAV4VUD9</accession>
<evidence type="ECO:0000313" key="1">
    <source>
        <dbReference type="EMBL" id="GIY74091.1"/>
    </source>
</evidence>